<keyword evidence="3" id="KW-0812">Transmembrane</keyword>
<keyword evidence="3" id="KW-0472">Membrane</keyword>
<dbReference type="GO" id="GO:0052717">
    <property type="term" value="F:tRNA-specific adenosine-34 deaminase activity"/>
    <property type="evidence" value="ECO:0007669"/>
    <property type="project" value="UniProtKB-EC"/>
</dbReference>
<evidence type="ECO:0000256" key="3">
    <source>
        <dbReference type="SAM" id="Phobius"/>
    </source>
</evidence>
<dbReference type="EC" id="3.5.4.33" evidence="5"/>
<dbReference type="EMBL" id="SNRY01000278">
    <property type="protein sequence ID" value="KAA6343279.1"/>
    <property type="molecule type" value="Genomic_DNA"/>
</dbReference>
<dbReference type="PROSITE" id="PS00903">
    <property type="entry name" value="CYT_DCMP_DEAMINASES_1"/>
    <property type="match status" value="1"/>
</dbReference>
<evidence type="ECO:0000259" key="4">
    <source>
        <dbReference type="PROSITE" id="PS51747"/>
    </source>
</evidence>
<dbReference type="Gene3D" id="3.40.140.10">
    <property type="entry name" value="Cytidine Deaminase, domain 2"/>
    <property type="match status" value="1"/>
</dbReference>
<reference evidence="5" key="1">
    <citation type="submission" date="2019-03" db="EMBL/GenBank/DDBJ databases">
        <title>Single cell metagenomics reveals metabolic interactions within the superorganism composed of flagellate Streblomastix strix and complex community of Bacteroidetes bacteria on its surface.</title>
        <authorList>
            <person name="Treitli S.C."/>
            <person name="Kolisko M."/>
            <person name="Husnik F."/>
            <person name="Keeling P."/>
            <person name="Hampl V."/>
        </authorList>
    </citation>
    <scope>NUCLEOTIDE SEQUENCE</scope>
    <source>
        <strain evidence="5">STM</strain>
    </source>
</reference>
<keyword evidence="2" id="KW-0862">Zinc</keyword>
<evidence type="ECO:0000313" key="5">
    <source>
        <dbReference type="EMBL" id="KAA6343279.1"/>
    </source>
</evidence>
<dbReference type="Pfam" id="PF00383">
    <property type="entry name" value="dCMP_cyt_deam_1"/>
    <property type="match status" value="1"/>
</dbReference>
<dbReference type="InterPro" id="IPR025874">
    <property type="entry name" value="DZR"/>
</dbReference>
<proteinExistence type="predicted"/>
<protein>
    <submittedName>
        <fullName evidence="5">tRNA-specific adenosine deaminase</fullName>
        <ecNumber evidence="5">3.5.4.33</ecNumber>
    </submittedName>
</protein>
<dbReference type="InterPro" id="IPR016192">
    <property type="entry name" value="APOBEC/CMP_deaminase_Zn-bd"/>
</dbReference>
<evidence type="ECO:0000256" key="1">
    <source>
        <dbReference type="ARBA" id="ARBA00022723"/>
    </source>
</evidence>
<feature type="domain" description="CMP/dCMP-type deaminase" evidence="4">
    <location>
        <begin position="240"/>
        <end position="356"/>
    </location>
</feature>
<organism evidence="5">
    <name type="scientific">termite gut metagenome</name>
    <dbReference type="NCBI Taxonomy" id="433724"/>
    <lineage>
        <taxon>unclassified sequences</taxon>
        <taxon>metagenomes</taxon>
        <taxon>organismal metagenomes</taxon>
    </lineage>
</organism>
<accession>A0A5J4SAV7</accession>
<feature type="transmembrane region" description="Helical" evidence="3">
    <location>
        <begin position="58"/>
        <end position="79"/>
    </location>
</feature>
<dbReference type="Pfam" id="PF12773">
    <property type="entry name" value="DZR"/>
    <property type="match status" value="1"/>
</dbReference>
<dbReference type="SUPFAM" id="SSF53927">
    <property type="entry name" value="Cytidine deaminase-like"/>
    <property type="match status" value="1"/>
</dbReference>
<keyword evidence="3" id="KW-1133">Transmembrane helix</keyword>
<gene>
    <name evidence="5" type="ORF">EZS27_009035</name>
</gene>
<name>A0A5J4SAV7_9ZZZZ</name>
<sequence>MKKCNSCNAEIDSDTIICPQCGYEFMKKCDYCCTKIDSNATICPQCGSGKKYGWRSPIWLVIASYLAVVVATVCTIYTININNTISKRTEDIVVMIIESEFRGRFREWRNQVSSNGISTGRDTILQEGTAAYKLLYNYWDAISYDEYVAFNNGGDGVIKEQYKKFYEPLLKNAIKDKPVLRRFLEIYLRNAEQEGNVFNDFKEEYNGYLKSLYEEYTNELKERQKNEFNSKQNAKTELDVFFTYLSYAIVYTDWQNKEDDTSRGYNIGSILVDSCNNVAAWSVNRIKKMKNKTQHAEASLIYNYLDSAPTASLKNFSLYTTLEPCAMCAGMIVMTDVKNVVYGQADPEYGQVFDKLHHAYPKSPHVIKSHDVISNSLDSLYTLSLKKDNNHHITKFLTTANAKDIFKQAKDSVEQFKCFYKENESIINNAKIYINQK</sequence>
<dbReference type="AlphaFoldDB" id="A0A5J4SAV7"/>
<keyword evidence="1" id="KW-0479">Metal-binding</keyword>
<dbReference type="PANTHER" id="PTHR11079">
    <property type="entry name" value="CYTOSINE DEAMINASE FAMILY MEMBER"/>
    <property type="match status" value="1"/>
</dbReference>
<dbReference type="PROSITE" id="PS51747">
    <property type="entry name" value="CYT_DCMP_DEAMINASES_2"/>
    <property type="match status" value="1"/>
</dbReference>
<keyword evidence="5" id="KW-0378">Hydrolase</keyword>
<dbReference type="CDD" id="cd01285">
    <property type="entry name" value="nucleoside_deaminase"/>
    <property type="match status" value="1"/>
</dbReference>
<comment type="caution">
    <text evidence="5">The sequence shown here is derived from an EMBL/GenBank/DDBJ whole genome shotgun (WGS) entry which is preliminary data.</text>
</comment>
<dbReference type="PANTHER" id="PTHR11079:SF162">
    <property type="entry name" value="RIBOFLAVIN BIOSYNTHESIS PROTEIN PYRD, CHLOROPLASTIC"/>
    <property type="match status" value="1"/>
</dbReference>
<dbReference type="InterPro" id="IPR016193">
    <property type="entry name" value="Cytidine_deaminase-like"/>
</dbReference>
<dbReference type="InterPro" id="IPR002125">
    <property type="entry name" value="CMP_dCMP_dom"/>
</dbReference>
<evidence type="ECO:0000256" key="2">
    <source>
        <dbReference type="ARBA" id="ARBA00022833"/>
    </source>
</evidence>
<dbReference type="GO" id="GO:0008270">
    <property type="term" value="F:zinc ion binding"/>
    <property type="evidence" value="ECO:0007669"/>
    <property type="project" value="InterPro"/>
</dbReference>